<dbReference type="Proteomes" id="UP000269265">
    <property type="component" value="Unassembled WGS sequence"/>
</dbReference>
<protein>
    <recommendedName>
        <fullName evidence="4">Lipoprotein</fullName>
    </recommendedName>
</protein>
<reference evidence="2 3" key="1">
    <citation type="submission" date="2018-12" db="EMBL/GenBank/DDBJ databases">
        <title>The whole draft genome of Aquabacterium sp. SJQ9.</title>
        <authorList>
            <person name="Sun L."/>
            <person name="Gao X."/>
            <person name="Chen W."/>
            <person name="Huang K."/>
        </authorList>
    </citation>
    <scope>NUCLEOTIDE SEQUENCE [LARGE SCALE GENOMIC DNA]</scope>
    <source>
        <strain evidence="2 3">SJQ9</strain>
    </source>
</reference>
<evidence type="ECO:0008006" key="4">
    <source>
        <dbReference type="Google" id="ProtNLM"/>
    </source>
</evidence>
<keyword evidence="1" id="KW-0732">Signal</keyword>
<name>A0A3R8T8U5_9BURK</name>
<proteinExistence type="predicted"/>
<sequence length="192" mass="19388">MKRALEILLLATAAAVLTACGGGGNAPEVKVQSRPTATSYWTMDANNYVNGGNTAQTTNSGTGTLVTTVVVSTATLNGGDQSNGAYSGSSISFVFKGTPPDGIYTLVQDQAAFLAADPLTAPMLVTVNVGVAVTTGSSQYTAQSGTIHVTRGSDAVYHFTTVAPVFATKTLDVSGGVAGAPNVMTLNIADAY</sequence>
<accession>A0A3R8T8U5</accession>
<dbReference type="EMBL" id="RSED01000026">
    <property type="protein sequence ID" value="RRS01194.1"/>
    <property type="molecule type" value="Genomic_DNA"/>
</dbReference>
<dbReference type="OrthoDB" id="10008510at2"/>
<evidence type="ECO:0000256" key="1">
    <source>
        <dbReference type="SAM" id="SignalP"/>
    </source>
</evidence>
<feature type="chain" id="PRO_5018658083" description="Lipoprotein" evidence="1">
    <location>
        <begin position="20"/>
        <end position="192"/>
    </location>
</feature>
<dbReference type="AlphaFoldDB" id="A0A3R8T8U5"/>
<feature type="signal peptide" evidence="1">
    <location>
        <begin position="1"/>
        <end position="19"/>
    </location>
</feature>
<evidence type="ECO:0000313" key="2">
    <source>
        <dbReference type="EMBL" id="RRS01194.1"/>
    </source>
</evidence>
<gene>
    <name evidence="2" type="ORF">EIP75_21710</name>
</gene>
<dbReference type="PROSITE" id="PS51257">
    <property type="entry name" value="PROKAR_LIPOPROTEIN"/>
    <property type="match status" value="1"/>
</dbReference>
<organism evidence="2 3">
    <name type="scientific">Aquabacterium soli</name>
    <dbReference type="NCBI Taxonomy" id="2493092"/>
    <lineage>
        <taxon>Bacteria</taxon>
        <taxon>Pseudomonadati</taxon>
        <taxon>Pseudomonadota</taxon>
        <taxon>Betaproteobacteria</taxon>
        <taxon>Burkholderiales</taxon>
        <taxon>Aquabacterium</taxon>
    </lineage>
</organism>
<evidence type="ECO:0000313" key="3">
    <source>
        <dbReference type="Proteomes" id="UP000269265"/>
    </source>
</evidence>
<comment type="caution">
    <text evidence="2">The sequence shown here is derived from an EMBL/GenBank/DDBJ whole genome shotgun (WGS) entry which is preliminary data.</text>
</comment>
<keyword evidence="3" id="KW-1185">Reference proteome</keyword>
<dbReference type="RefSeq" id="WP_125245294.1">
    <property type="nucleotide sequence ID" value="NZ_RSED01000026.1"/>
</dbReference>